<dbReference type="RefSeq" id="WP_172242173.1">
    <property type="nucleotide sequence ID" value="NZ_BMDD01000002.1"/>
</dbReference>
<dbReference type="SUPFAM" id="SSF53300">
    <property type="entry name" value="vWA-like"/>
    <property type="match status" value="2"/>
</dbReference>
<dbReference type="CDD" id="cd00198">
    <property type="entry name" value="vWFA"/>
    <property type="match status" value="1"/>
</dbReference>
<reference evidence="5" key="1">
    <citation type="journal article" date="2019" name="Int. J. Syst. Evol. Microbiol.">
        <title>The Global Catalogue of Microorganisms (GCM) 10K type strain sequencing project: providing services to taxonomists for standard genome sequencing and annotation.</title>
        <authorList>
            <consortium name="The Broad Institute Genomics Platform"/>
            <consortium name="The Broad Institute Genome Sequencing Center for Infectious Disease"/>
            <person name="Wu L."/>
            <person name="Ma J."/>
        </authorList>
    </citation>
    <scope>NUCLEOTIDE SEQUENCE [LARGE SCALE GENOMIC DNA]</scope>
    <source>
        <strain evidence="5">CCM 8702</strain>
    </source>
</reference>
<keyword evidence="2" id="KW-0472">Membrane</keyword>
<feature type="region of interest" description="Disordered" evidence="1">
    <location>
        <begin position="702"/>
        <end position="800"/>
    </location>
</feature>
<dbReference type="PANTHER" id="PTHR37947">
    <property type="entry name" value="BLL2462 PROTEIN"/>
    <property type="match status" value="1"/>
</dbReference>
<evidence type="ECO:0000256" key="1">
    <source>
        <dbReference type="SAM" id="MobiDB-lite"/>
    </source>
</evidence>
<feature type="transmembrane region" description="Helical" evidence="2">
    <location>
        <begin position="45"/>
        <end position="62"/>
    </location>
</feature>
<protein>
    <submittedName>
        <fullName evidence="4">VWA domain-containing protein</fullName>
    </submittedName>
</protein>
<dbReference type="SUPFAM" id="SSF52317">
    <property type="entry name" value="Class I glutamine amidotransferase-like"/>
    <property type="match status" value="1"/>
</dbReference>
<feature type="compositionally biased region" description="Basic and acidic residues" evidence="1">
    <location>
        <begin position="950"/>
        <end position="959"/>
    </location>
</feature>
<gene>
    <name evidence="4" type="ORF">GCM10007362_16800</name>
</gene>
<dbReference type="PANTHER" id="PTHR37947:SF2">
    <property type="entry name" value="VON WILLEBRAND FACTOR TYPE A"/>
    <property type="match status" value="1"/>
</dbReference>
<dbReference type="Pfam" id="PF00092">
    <property type="entry name" value="VWA"/>
    <property type="match status" value="1"/>
</dbReference>
<feature type="compositionally biased region" description="Pro residues" evidence="1">
    <location>
        <begin position="1031"/>
        <end position="1041"/>
    </location>
</feature>
<evidence type="ECO:0000256" key="2">
    <source>
        <dbReference type="SAM" id="Phobius"/>
    </source>
</evidence>
<feature type="compositionally biased region" description="Low complexity" evidence="1">
    <location>
        <begin position="961"/>
        <end position="976"/>
    </location>
</feature>
<dbReference type="InterPro" id="IPR036465">
    <property type="entry name" value="vWFA_dom_sf"/>
</dbReference>
<feature type="compositionally biased region" description="Low complexity" evidence="1">
    <location>
        <begin position="772"/>
        <end position="786"/>
    </location>
</feature>
<evidence type="ECO:0000313" key="4">
    <source>
        <dbReference type="EMBL" id="GGH75596.1"/>
    </source>
</evidence>
<sequence length="1061" mass="111450">MGVQFNHPWLLVLLIPLVAFAVFAFRGPSRVSLFRHRMAASLRTLALLLLVLLLAGVQLYTVQRQHEVVYAVDRSSSADDGEKDREWISSSLENKNQRDDYAMISFGRDASAEQTFSSEAALGGLDAAVDPDYTNVQRALQLASGMLGSGDPRIVLISDGDENIGNMLETGRLLKNRGIAVDVLEKPSSTERDAAIDSLSVPGKLYLGEAFTVEARLRSTFSGTGEIRLYEDNVEIGSQTVRVERGESSILLQGLAKSSGLHRYRAELSLPGDEQSANNAAFAFTRVSGNPSVLVVEGKPDTSANIANALNAGLIDTTVIAPGQLPAELADYAQYDSILFNNVSGDSLGQSKMDAIETAVRSYGIGFMMSGGDQSFGLGGYFDTPIEQALPVSMELEGKREIPELGLILVIDRSGSMSGSKIELAKEAAMRTVELMRAKDTVGVVAFDDAPWWVVEPQKLTDKESVLEQIQSIPSGGGTNIYPAIASAAEYMKEIDAQRKHIILLTDGQSAGGGSYEQLLSDLGEENVTVSSVAVGSDADRGLLQRVADWGKGRFYDVQDETTLPAIFSREAVLLARTYVVDKPFTPAVADAGDWTSLFAERVPQINGYIATSAKPSAQTALVSPEPDPLLVRWQYGSGRTVAWTSDLTGEWSGPWVSWDKFANVLTQTVKWTFPQFSASPYRIETSLAEGGTELVVTAAQEDASPLPDELMASVGGDSGEQTEPVTLVQTSPGRYTGMLPAGEPGAYLLNLSPSDKGSENVGDSGSGADTGGSPDSEDPAGGAESSVEEGEAQPVAAASTGTGLVIPYSPEYRISSASDESSARLAELAELTGGRVLSWDDPAAVYAQPAAPHKQMRDWTSLLLAVVLALWIADIAVRRLAVPWGRVAAFLAAPFAAAGRRSSGAASSEAAPAEEGALERLSAAKRRSAAFRGGEKRAAEGPAAPSRGAADRPAERPGKAPRAAGGEPGPAAEGGIASAVDRVRAERGSGGAAKPPERPAAGGTQGAGEASRASKPSGRDAGRTVSPPGAAKPPGEPSPPTESGGSAMERLLAAKKRGGK</sequence>
<dbReference type="InterPro" id="IPR010768">
    <property type="entry name" value="GATase1-like"/>
</dbReference>
<organism evidence="4 5">
    <name type="scientific">Saccharibacillus endophyticus</name>
    <dbReference type="NCBI Taxonomy" id="2060666"/>
    <lineage>
        <taxon>Bacteria</taxon>
        <taxon>Bacillati</taxon>
        <taxon>Bacillota</taxon>
        <taxon>Bacilli</taxon>
        <taxon>Bacillales</taxon>
        <taxon>Paenibacillaceae</taxon>
        <taxon>Saccharibacillus</taxon>
    </lineage>
</organism>
<dbReference type="Proteomes" id="UP000605427">
    <property type="component" value="Unassembled WGS sequence"/>
</dbReference>
<keyword evidence="2" id="KW-0812">Transmembrane</keyword>
<comment type="caution">
    <text evidence="4">The sequence shown here is derived from an EMBL/GenBank/DDBJ whole genome shotgun (WGS) entry which is preliminary data.</text>
</comment>
<feature type="region of interest" description="Disordered" evidence="1">
    <location>
        <begin position="925"/>
        <end position="1061"/>
    </location>
</feature>
<dbReference type="Gene3D" id="3.40.50.880">
    <property type="match status" value="1"/>
</dbReference>
<evidence type="ECO:0000313" key="5">
    <source>
        <dbReference type="Proteomes" id="UP000605427"/>
    </source>
</evidence>
<keyword evidence="5" id="KW-1185">Reference proteome</keyword>
<dbReference type="Gene3D" id="3.40.50.410">
    <property type="entry name" value="von Willebrand factor, type A domain"/>
    <property type="match status" value="2"/>
</dbReference>
<feature type="compositionally biased region" description="Polar residues" evidence="1">
    <location>
        <begin position="720"/>
        <end position="734"/>
    </location>
</feature>
<dbReference type="EMBL" id="BMDD01000002">
    <property type="protein sequence ID" value="GGH75596.1"/>
    <property type="molecule type" value="Genomic_DNA"/>
</dbReference>
<dbReference type="PROSITE" id="PS50234">
    <property type="entry name" value="VWFA"/>
    <property type="match status" value="1"/>
</dbReference>
<name>A0ABQ1ZT49_9BACL</name>
<dbReference type="InterPro" id="IPR002035">
    <property type="entry name" value="VWF_A"/>
</dbReference>
<keyword evidence="2" id="KW-1133">Transmembrane helix</keyword>
<feature type="transmembrane region" description="Helical" evidence="2">
    <location>
        <begin position="6"/>
        <end position="25"/>
    </location>
</feature>
<accession>A0ABQ1ZT49</accession>
<proteinExistence type="predicted"/>
<evidence type="ECO:0000259" key="3">
    <source>
        <dbReference type="PROSITE" id="PS50234"/>
    </source>
</evidence>
<feature type="domain" description="VWFA" evidence="3">
    <location>
        <begin position="406"/>
        <end position="571"/>
    </location>
</feature>
<dbReference type="SMART" id="SM00327">
    <property type="entry name" value="VWA"/>
    <property type="match status" value="2"/>
</dbReference>
<dbReference type="InterPro" id="IPR029062">
    <property type="entry name" value="Class_I_gatase-like"/>
</dbReference>
<dbReference type="Pfam" id="PF07090">
    <property type="entry name" value="GATase1_like"/>
    <property type="match status" value="1"/>
</dbReference>